<proteinExistence type="predicted"/>
<name>A0A239D6P7_9FLAO</name>
<accession>A0A239D6P7</accession>
<dbReference type="Proteomes" id="UP000198379">
    <property type="component" value="Unassembled WGS sequence"/>
</dbReference>
<evidence type="ECO:0000313" key="1">
    <source>
        <dbReference type="EMBL" id="SNS27832.1"/>
    </source>
</evidence>
<organism evidence="1 2">
    <name type="scientific">Dokdonia pacifica</name>
    <dbReference type="NCBI Taxonomy" id="1627892"/>
    <lineage>
        <taxon>Bacteria</taxon>
        <taxon>Pseudomonadati</taxon>
        <taxon>Bacteroidota</taxon>
        <taxon>Flavobacteriia</taxon>
        <taxon>Flavobacteriales</taxon>
        <taxon>Flavobacteriaceae</taxon>
        <taxon>Dokdonia</taxon>
    </lineage>
</organism>
<dbReference type="EMBL" id="FZNY01000010">
    <property type="protein sequence ID" value="SNS27832.1"/>
    <property type="molecule type" value="Genomic_DNA"/>
</dbReference>
<keyword evidence="2" id="KW-1185">Reference proteome</keyword>
<protein>
    <submittedName>
        <fullName evidence="1">Uncharacterized protein</fullName>
    </submittedName>
</protein>
<reference evidence="1 2" key="1">
    <citation type="submission" date="2017-06" db="EMBL/GenBank/DDBJ databases">
        <authorList>
            <person name="Kim H.J."/>
            <person name="Triplett B.A."/>
        </authorList>
    </citation>
    <scope>NUCLEOTIDE SEQUENCE [LARGE SCALE GENOMIC DNA]</scope>
    <source>
        <strain evidence="1 2">DSM 25597</strain>
    </source>
</reference>
<gene>
    <name evidence="1" type="ORF">SAMN06265376_11012</name>
</gene>
<sequence length="65" mass="6765">MKKLMKLKGASALSSQEQKEIKGGNIPILIECQVGCAGLSNGARCYASDNCNCPGRCGSNGCIPF</sequence>
<dbReference type="AlphaFoldDB" id="A0A239D6P7"/>
<evidence type="ECO:0000313" key="2">
    <source>
        <dbReference type="Proteomes" id="UP000198379"/>
    </source>
</evidence>